<dbReference type="SUPFAM" id="SSF57850">
    <property type="entry name" value="RING/U-box"/>
    <property type="match status" value="1"/>
</dbReference>
<evidence type="ECO:0000256" key="10">
    <source>
        <dbReference type="PROSITE-ProRule" id="PRU00175"/>
    </source>
</evidence>
<evidence type="ECO:0000256" key="7">
    <source>
        <dbReference type="ARBA" id="ARBA00023015"/>
    </source>
</evidence>
<feature type="region of interest" description="Disordered" evidence="11">
    <location>
        <begin position="1"/>
        <end position="27"/>
    </location>
</feature>
<dbReference type="InterPro" id="IPR019786">
    <property type="entry name" value="Zinc_finger_PHD-type_CS"/>
</dbReference>
<keyword evidence="5 10" id="KW-0863">Zinc-finger</keyword>
<feature type="domain" description="R3H" evidence="14">
    <location>
        <begin position="627"/>
        <end position="693"/>
    </location>
</feature>
<keyword evidence="4" id="KW-0677">Repeat</keyword>
<dbReference type="PROSITE" id="PS50089">
    <property type="entry name" value="ZF_RING_2"/>
    <property type="match status" value="1"/>
</dbReference>
<evidence type="ECO:0000259" key="14">
    <source>
        <dbReference type="PROSITE" id="PS51061"/>
    </source>
</evidence>
<evidence type="ECO:0000256" key="9">
    <source>
        <dbReference type="ARBA" id="ARBA00023242"/>
    </source>
</evidence>
<evidence type="ECO:0000256" key="5">
    <source>
        <dbReference type="ARBA" id="ARBA00022771"/>
    </source>
</evidence>
<feature type="domain" description="PHD-type" evidence="12">
    <location>
        <begin position="50"/>
        <end position="106"/>
    </location>
</feature>
<evidence type="ECO:0000256" key="3">
    <source>
        <dbReference type="ARBA" id="ARBA00022723"/>
    </source>
</evidence>
<evidence type="ECO:0000256" key="8">
    <source>
        <dbReference type="ARBA" id="ARBA00023163"/>
    </source>
</evidence>
<evidence type="ECO:0000256" key="2">
    <source>
        <dbReference type="ARBA" id="ARBA00007269"/>
    </source>
</evidence>
<dbReference type="InterPro" id="IPR034078">
    <property type="entry name" value="NFX1_fam"/>
</dbReference>
<dbReference type="Gene3D" id="3.30.1370.50">
    <property type="entry name" value="R3H-like domain"/>
    <property type="match status" value="1"/>
</dbReference>
<dbReference type="InterPro" id="IPR000967">
    <property type="entry name" value="Znf_NFX1"/>
</dbReference>
<feature type="domain" description="RING-type" evidence="13">
    <location>
        <begin position="53"/>
        <end position="104"/>
    </location>
</feature>
<comment type="subcellular location">
    <subcellularLocation>
        <location evidence="1">Nucleus</location>
    </subcellularLocation>
</comment>
<name>A0A7G2C909_9TRYP</name>
<dbReference type="GO" id="GO:0000981">
    <property type="term" value="F:DNA-binding transcription factor activity, RNA polymerase II-specific"/>
    <property type="evidence" value="ECO:0007669"/>
    <property type="project" value="TreeGrafter"/>
</dbReference>
<evidence type="ECO:0000256" key="6">
    <source>
        <dbReference type="ARBA" id="ARBA00022833"/>
    </source>
</evidence>
<evidence type="ECO:0000256" key="4">
    <source>
        <dbReference type="ARBA" id="ARBA00022737"/>
    </source>
</evidence>
<dbReference type="PROSITE" id="PS50016">
    <property type="entry name" value="ZF_PHD_2"/>
    <property type="match status" value="1"/>
</dbReference>
<gene>
    <name evidence="15" type="ORF">ADEAN_000338300</name>
</gene>
<evidence type="ECO:0000259" key="12">
    <source>
        <dbReference type="PROSITE" id="PS50016"/>
    </source>
</evidence>
<dbReference type="InterPro" id="IPR019787">
    <property type="entry name" value="Znf_PHD-finger"/>
</dbReference>
<dbReference type="GO" id="GO:0005634">
    <property type="term" value="C:nucleus"/>
    <property type="evidence" value="ECO:0007669"/>
    <property type="project" value="UniProtKB-SubCell"/>
</dbReference>
<dbReference type="Proteomes" id="UP000515908">
    <property type="component" value="Chromosome 05"/>
</dbReference>
<keyword evidence="9" id="KW-0539">Nucleus</keyword>
<dbReference type="VEuPathDB" id="TriTrypDB:ADEAN_000338300"/>
<dbReference type="AlphaFoldDB" id="A0A7G2C909"/>
<protein>
    <submittedName>
        <fullName evidence="15">NF-X1 type zinc finger/R3H domain containing protein, putative</fullName>
    </submittedName>
</protein>
<dbReference type="SMART" id="SM00393">
    <property type="entry name" value="R3H"/>
    <property type="match status" value="1"/>
</dbReference>
<organism evidence="15 16">
    <name type="scientific">Angomonas deanei</name>
    <dbReference type="NCBI Taxonomy" id="59799"/>
    <lineage>
        <taxon>Eukaryota</taxon>
        <taxon>Discoba</taxon>
        <taxon>Euglenozoa</taxon>
        <taxon>Kinetoplastea</taxon>
        <taxon>Metakinetoplastina</taxon>
        <taxon>Trypanosomatida</taxon>
        <taxon>Trypanosomatidae</taxon>
        <taxon>Strigomonadinae</taxon>
        <taxon>Angomonas</taxon>
    </lineage>
</organism>
<evidence type="ECO:0000313" key="16">
    <source>
        <dbReference type="Proteomes" id="UP000515908"/>
    </source>
</evidence>
<keyword evidence="16" id="KW-1185">Reference proteome</keyword>
<dbReference type="SMART" id="SM00438">
    <property type="entry name" value="ZnF_NFX"/>
    <property type="match status" value="8"/>
</dbReference>
<reference evidence="15 16" key="1">
    <citation type="submission" date="2020-08" db="EMBL/GenBank/DDBJ databases">
        <authorList>
            <person name="Newling K."/>
            <person name="Davey J."/>
            <person name="Forrester S."/>
        </authorList>
    </citation>
    <scope>NUCLEOTIDE SEQUENCE [LARGE SCALE GENOMIC DNA]</scope>
    <source>
        <strain evidence="16">Crithidia deanei Carvalho (ATCC PRA-265)</strain>
    </source>
</reference>
<dbReference type="Pfam" id="PF01422">
    <property type="entry name" value="zf-NF-X1"/>
    <property type="match status" value="9"/>
</dbReference>
<evidence type="ECO:0000256" key="1">
    <source>
        <dbReference type="ARBA" id="ARBA00004123"/>
    </source>
</evidence>
<dbReference type="PROSITE" id="PS01359">
    <property type="entry name" value="ZF_PHD_1"/>
    <property type="match status" value="1"/>
</dbReference>
<comment type="similarity">
    <text evidence="2">Belongs to the NFX1 family.</text>
</comment>
<dbReference type="EMBL" id="LR877149">
    <property type="protein sequence ID" value="CAD2215925.1"/>
    <property type="molecule type" value="Genomic_DNA"/>
</dbReference>
<dbReference type="SUPFAM" id="SSF82708">
    <property type="entry name" value="R3H domain"/>
    <property type="match status" value="1"/>
</dbReference>
<dbReference type="GO" id="GO:0008270">
    <property type="term" value="F:zinc ion binding"/>
    <property type="evidence" value="ECO:0007669"/>
    <property type="project" value="UniProtKB-KW"/>
</dbReference>
<dbReference type="InterPro" id="IPR001841">
    <property type="entry name" value="Znf_RING"/>
</dbReference>
<keyword evidence="7" id="KW-0805">Transcription regulation</keyword>
<proteinExistence type="inferred from homology"/>
<feature type="compositionally biased region" description="Basic residues" evidence="11">
    <location>
        <begin position="1"/>
        <end position="18"/>
    </location>
</feature>
<dbReference type="CDD" id="cd06008">
    <property type="entry name" value="NF-X1-zinc-finger"/>
    <property type="match status" value="6"/>
</dbReference>
<dbReference type="InterPro" id="IPR036867">
    <property type="entry name" value="R3H_dom_sf"/>
</dbReference>
<dbReference type="GO" id="GO:0000977">
    <property type="term" value="F:RNA polymerase II transcription regulatory region sequence-specific DNA binding"/>
    <property type="evidence" value="ECO:0007669"/>
    <property type="project" value="TreeGrafter"/>
</dbReference>
<dbReference type="Pfam" id="PF01424">
    <property type="entry name" value="R3H"/>
    <property type="match status" value="1"/>
</dbReference>
<dbReference type="InterPro" id="IPR001374">
    <property type="entry name" value="R3H_dom"/>
</dbReference>
<dbReference type="PROSITE" id="PS51061">
    <property type="entry name" value="R3H"/>
    <property type="match status" value="1"/>
</dbReference>
<sequence length="790" mass="85867">MKRANHKSTNRPRAHQRHVNPDPSALESLMSVPALSKRVEEISVQLTNETYECSICLESVKLKDSTMSCPSCFTTFHYQCVKRWTKTGQNDVGGKSTFSCPQCRQSSTPPNGYVCFCGKVSNPKFDPFLIPHSCGTVCARLKRCGVHRCNLLCHPGPCGECTELITAVPCPCGKTEYSYVCGQGDPKKVCSSICGKALGCGLHHCSSPCHYGECKRCDFTSVVKCVCGKEEREVRCGESFSCSNKCGKTLTCGNHKCQLTCHDGECPLCAFDPAVVATCPCGKVSIKSQRLSCLDPVPTCGNVCNKLLECGAHRCTEKCHEGSCGECKQKVSLPCQCKSTRQHVLCAATKNGVTCDNRCGTKKSCGKHFCTLVCCPEKRVKDSPLHVCHEQCSHTLKCGHRCEEHCHVGPCPPCIHVSTEVLYCACGLFGLPPPQPCGTEPPTCGTPCTKPAACGHEPAPHVCHFGDCPPCLAVVVRPCIGGHGDIEVPCSSSTNTCDAPCGKPLECGHSCPRPCHAGACQGSDKKCQQRCGKPLACGHLCKRLCHEGPCDKCKTDVEVHCKCGFKVRKFPCFKLKDKHESGVEDTDLVPCDRDCLHHSRLNALGEISHPQVDSKNLIYSVFLWDCATKDIKLVKSIEATLQEFLDSGDSFLALPSCKREKRALLHALSNFYGVKSQSDGEEPKRAVSFTRSHNSRAPAVLLSEAVETGKCSPYKLINADPGKAHSVILRGEAVSETTVNALLFEHTGCFVYQPVDLQSALLLFLTEKDANKCCLLLRQRNCPYSLSKLK</sequence>
<evidence type="ECO:0000256" key="11">
    <source>
        <dbReference type="SAM" id="MobiDB-lite"/>
    </source>
</evidence>
<evidence type="ECO:0000313" key="15">
    <source>
        <dbReference type="EMBL" id="CAD2215925.1"/>
    </source>
</evidence>
<keyword evidence="6" id="KW-0862">Zinc</keyword>
<evidence type="ECO:0000259" key="13">
    <source>
        <dbReference type="PROSITE" id="PS50089"/>
    </source>
</evidence>
<dbReference type="PANTHER" id="PTHR12360:SF12">
    <property type="entry name" value="TRANSCRIPTIONAL REPRESSOR NF-X1"/>
    <property type="match status" value="1"/>
</dbReference>
<accession>A0A7G2C909</accession>
<keyword evidence="3" id="KW-0479">Metal-binding</keyword>
<dbReference type="PANTHER" id="PTHR12360">
    <property type="entry name" value="NUCLEAR TRANSCRIPTION FACTOR, X-BOX BINDING 1 NFX1"/>
    <property type="match status" value="1"/>
</dbReference>
<keyword evidence="8" id="KW-0804">Transcription</keyword>